<comment type="caution">
    <text evidence="2">The sequence shown here is derived from an EMBL/GenBank/DDBJ whole genome shotgun (WGS) entry which is preliminary data.</text>
</comment>
<evidence type="ECO:0000313" key="3">
    <source>
        <dbReference type="Proteomes" id="UP000518300"/>
    </source>
</evidence>
<protein>
    <recommendedName>
        <fullName evidence="4">Thioredoxin domain-containing protein</fullName>
    </recommendedName>
</protein>
<evidence type="ECO:0008006" key="4">
    <source>
        <dbReference type="Google" id="ProtNLM"/>
    </source>
</evidence>
<reference evidence="2 3" key="1">
    <citation type="submission" date="2020-04" db="EMBL/GenBank/DDBJ databases">
        <title>Draft genome of Pyxidicoccus fallax type strain.</title>
        <authorList>
            <person name="Whitworth D.E."/>
        </authorList>
    </citation>
    <scope>NUCLEOTIDE SEQUENCE [LARGE SCALE GENOMIC DNA]</scope>
    <source>
        <strain evidence="2 3">DSM 14698</strain>
    </source>
</reference>
<evidence type="ECO:0000313" key="2">
    <source>
        <dbReference type="EMBL" id="NMO14705.1"/>
    </source>
</evidence>
<name>A0A848LD19_9BACT</name>
<dbReference type="SUPFAM" id="SSF52833">
    <property type="entry name" value="Thioredoxin-like"/>
    <property type="match status" value="1"/>
</dbReference>
<feature type="chain" id="PRO_5032413051" description="Thioredoxin domain-containing protein" evidence="1">
    <location>
        <begin position="43"/>
        <end position="213"/>
    </location>
</feature>
<dbReference type="Proteomes" id="UP000518300">
    <property type="component" value="Unassembled WGS sequence"/>
</dbReference>
<keyword evidence="3" id="KW-1185">Reference proteome</keyword>
<dbReference type="InterPro" id="IPR036249">
    <property type="entry name" value="Thioredoxin-like_sf"/>
</dbReference>
<organism evidence="2 3">
    <name type="scientific">Pyxidicoccus fallax</name>
    <dbReference type="NCBI Taxonomy" id="394095"/>
    <lineage>
        <taxon>Bacteria</taxon>
        <taxon>Pseudomonadati</taxon>
        <taxon>Myxococcota</taxon>
        <taxon>Myxococcia</taxon>
        <taxon>Myxococcales</taxon>
        <taxon>Cystobacterineae</taxon>
        <taxon>Myxococcaceae</taxon>
        <taxon>Pyxidicoccus</taxon>
    </lineage>
</organism>
<keyword evidence="1" id="KW-0732">Signal</keyword>
<gene>
    <name evidence="2" type="ORF">HG543_07510</name>
</gene>
<sequence>MRPELVKAMSKVCKNLVHGSPLMKAWIAGALTVSLAVGSAQAGSPPPGPVDATLRTSSGEQVRLSRWRGKPVILFYEDKDSTTLNSPLKETLFARGRERGLLNAAWVVAVANLQKFDFFPARQIALSYVRDEEKKVGVPILVDLDGTLGAAPWELPMKTSNVLLLDAEGAVVFRHSGRMKPEEQEAFFVALSRLVGVDLTAPAAAPAAPEARP</sequence>
<accession>A0A848LD19</accession>
<dbReference type="Gene3D" id="3.40.30.10">
    <property type="entry name" value="Glutaredoxin"/>
    <property type="match status" value="1"/>
</dbReference>
<dbReference type="AlphaFoldDB" id="A0A848LD19"/>
<feature type="signal peptide" evidence="1">
    <location>
        <begin position="1"/>
        <end position="42"/>
    </location>
</feature>
<proteinExistence type="predicted"/>
<dbReference type="EMBL" id="JABBJJ010000023">
    <property type="protein sequence ID" value="NMO14705.1"/>
    <property type="molecule type" value="Genomic_DNA"/>
</dbReference>
<evidence type="ECO:0000256" key="1">
    <source>
        <dbReference type="SAM" id="SignalP"/>
    </source>
</evidence>